<feature type="domain" description="GAF" evidence="2">
    <location>
        <begin position="8"/>
        <end position="103"/>
    </location>
</feature>
<dbReference type="SUPFAM" id="SSF55781">
    <property type="entry name" value="GAF domain-like"/>
    <property type="match status" value="1"/>
</dbReference>
<reference evidence="3 4" key="1">
    <citation type="submission" date="2018-04" db="EMBL/GenBank/DDBJ databases">
        <title>Genome sequencing of Gemmobacter.</title>
        <authorList>
            <person name="Yi H."/>
            <person name="Baek M.-G."/>
        </authorList>
    </citation>
    <scope>NUCLEOTIDE SEQUENCE [LARGE SCALE GENOMIC DNA]</scope>
    <source>
        <strain evidence="3 4">HYN0069</strain>
    </source>
</reference>
<evidence type="ECO:0000256" key="1">
    <source>
        <dbReference type="SAM" id="MobiDB-lite"/>
    </source>
</evidence>
<feature type="region of interest" description="Disordered" evidence="1">
    <location>
        <begin position="56"/>
        <end position="76"/>
    </location>
</feature>
<proteinExistence type="predicted"/>
<name>A0A2S0URG7_9RHOB</name>
<dbReference type="AlphaFoldDB" id="A0A2S0URG7"/>
<organism evidence="3 4">
    <name type="scientific">Paragemmobacter aquarius</name>
    <dbReference type="NCBI Taxonomy" id="2169400"/>
    <lineage>
        <taxon>Bacteria</taxon>
        <taxon>Pseudomonadati</taxon>
        <taxon>Pseudomonadota</taxon>
        <taxon>Alphaproteobacteria</taxon>
        <taxon>Rhodobacterales</taxon>
        <taxon>Paracoccaceae</taxon>
        <taxon>Paragemmobacter</taxon>
    </lineage>
</organism>
<dbReference type="InterPro" id="IPR029016">
    <property type="entry name" value="GAF-like_dom_sf"/>
</dbReference>
<sequence length="152" mass="17124">MFAFRCDDVDALLHRAAELVSEALDLPLVKLLEHHPEQGEMLIRAGVNWQPGVVGHETFGDDERSPGGHALRSDKPVVSPDIDLEDRFDIPDVLRRHGCGAWSTLSSSAKTHPSACWKWMNENHEISMRMTLRSCRPMRICAPQRLKGFEAI</sequence>
<evidence type="ECO:0000259" key="2">
    <source>
        <dbReference type="Pfam" id="PF01590"/>
    </source>
</evidence>
<accession>A0A2S0URG7</accession>
<dbReference type="InterPro" id="IPR003018">
    <property type="entry name" value="GAF"/>
</dbReference>
<dbReference type="EMBL" id="CP028918">
    <property type="protein sequence ID" value="AWB50393.1"/>
    <property type="molecule type" value="Genomic_DNA"/>
</dbReference>
<dbReference type="Pfam" id="PF01590">
    <property type="entry name" value="GAF"/>
    <property type="match status" value="1"/>
</dbReference>
<dbReference type="Proteomes" id="UP000244496">
    <property type="component" value="Chromosome"/>
</dbReference>
<protein>
    <recommendedName>
        <fullName evidence="2">GAF domain-containing protein</fullName>
    </recommendedName>
</protein>
<dbReference type="KEGG" id="geh:HYN69_13225"/>
<dbReference type="Gene3D" id="3.30.450.40">
    <property type="match status" value="1"/>
</dbReference>
<feature type="compositionally biased region" description="Basic and acidic residues" evidence="1">
    <location>
        <begin position="58"/>
        <end position="75"/>
    </location>
</feature>
<gene>
    <name evidence="3" type="ORF">HYN69_13225</name>
</gene>
<evidence type="ECO:0000313" key="4">
    <source>
        <dbReference type="Proteomes" id="UP000244496"/>
    </source>
</evidence>
<keyword evidence="4" id="KW-1185">Reference proteome</keyword>
<evidence type="ECO:0000313" key="3">
    <source>
        <dbReference type="EMBL" id="AWB50393.1"/>
    </source>
</evidence>